<protein>
    <submittedName>
        <fullName evidence="1">Uncharacterized protein</fullName>
    </submittedName>
</protein>
<dbReference type="Proteomes" id="UP001190700">
    <property type="component" value="Unassembled WGS sequence"/>
</dbReference>
<organism evidence="1 2">
    <name type="scientific">Cymbomonas tetramitiformis</name>
    <dbReference type="NCBI Taxonomy" id="36881"/>
    <lineage>
        <taxon>Eukaryota</taxon>
        <taxon>Viridiplantae</taxon>
        <taxon>Chlorophyta</taxon>
        <taxon>Pyramimonadophyceae</taxon>
        <taxon>Pyramimonadales</taxon>
        <taxon>Pyramimonadaceae</taxon>
        <taxon>Cymbomonas</taxon>
    </lineage>
</organism>
<accession>A0AAE0C6R9</accession>
<proteinExistence type="predicted"/>
<keyword evidence="2" id="KW-1185">Reference proteome</keyword>
<gene>
    <name evidence="1" type="ORF">CYMTET_41132</name>
</gene>
<evidence type="ECO:0000313" key="1">
    <source>
        <dbReference type="EMBL" id="KAK3249437.1"/>
    </source>
</evidence>
<comment type="caution">
    <text evidence="1">The sequence shown here is derived from an EMBL/GenBank/DDBJ whole genome shotgun (WGS) entry which is preliminary data.</text>
</comment>
<sequence length="185" mass="21393">MEEYDDSNEDLGSTDFKKWRTDGPWVTTGYYDHYWEQLKQKIQNISKNTYATFRKEIAEAMTKVKEDLCLYFSSPDFTQPFVQHVVQTARAQSPTDSNSDEVQALRRELQLYRAEVAHIRTSVSNMELRVPPAVPAIKVVKAIRRTEKRLLNQEAHLLVVRVNIPQTASAAREQEEEESEASDVE</sequence>
<name>A0AAE0C6R9_9CHLO</name>
<reference evidence="1 2" key="1">
    <citation type="journal article" date="2015" name="Genome Biol. Evol.">
        <title>Comparative Genomics of a Bacterivorous Green Alga Reveals Evolutionary Causalities and Consequences of Phago-Mixotrophic Mode of Nutrition.</title>
        <authorList>
            <person name="Burns J.A."/>
            <person name="Paasch A."/>
            <person name="Narechania A."/>
            <person name="Kim E."/>
        </authorList>
    </citation>
    <scope>NUCLEOTIDE SEQUENCE [LARGE SCALE GENOMIC DNA]</scope>
    <source>
        <strain evidence="1 2">PLY_AMNH</strain>
    </source>
</reference>
<dbReference type="AlphaFoldDB" id="A0AAE0C6R9"/>
<dbReference type="EMBL" id="LGRX02027330">
    <property type="protein sequence ID" value="KAK3249437.1"/>
    <property type="molecule type" value="Genomic_DNA"/>
</dbReference>
<evidence type="ECO:0000313" key="2">
    <source>
        <dbReference type="Proteomes" id="UP001190700"/>
    </source>
</evidence>